<name>A0ABN6I6J0_9HELI</name>
<proteinExistence type="inferred from homology"/>
<dbReference type="SUPFAM" id="SSF46785">
    <property type="entry name" value="Winged helix' DNA-binding domain"/>
    <property type="match status" value="1"/>
</dbReference>
<evidence type="ECO:0000256" key="2">
    <source>
        <dbReference type="SAM" id="Coils"/>
    </source>
</evidence>
<dbReference type="RefSeq" id="WP_221281335.1">
    <property type="nucleotide sequence ID" value="NZ_AP024817.1"/>
</dbReference>
<keyword evidence="5" id="KW-1185">Reference proteome</keyword>
<protein>
    <recommendedName>
        <fullName evidence="3">Initiator Rep protein WH1 domain-containing protein</fullName>
    </recommendedName>
</protein>
<dbReference type="InterPro" id="IPR036388">
    <property type="entry name" value="WH-like_DNA-bd_sf"/>
</dbReference>
<reference evidence="4 5" key="1">
    <citation type="submission" date="2021-07" db="EMBL/GenBank/DDBJ databases">
        <title>Novel Helicobacter sp. Isolated from a dog.</title>
        <authorList>
            <person name="Rimbara E."/>
            <person name="Suzuki M."/>
        </authorList>
    </citation>
    <scope>NUCLEOTIDE SEQUENCE [LARGE SCALE GENOMIC DNA]</scope>
    <source>
        <strain evidence="5">NHP19-003</strain>
        <plasmid evidence="4 5">pNHP190003_3</plasmid>
    </source>
</reference>
<dbReference type="EMBL" id="AP024817">
    <property type="protein sequence ID" value="BCZ18342.1"/>
    <property type="molecule type" value="Genomic_DNA"/>
</dbReference>
<feature type="coiled-coil region" evidence="2">
    <location>
        <begin position="405"/>
        <end position="444"/>
    </location>
</feature>
<accession>A0ABN6I6J0</accession>
<evidence type="ECO:0000259" key="3">
    <source>
        <dbReference type="Pfam" id="PF01051"/>
    </source>
</evidence>
<organism evidence="4 5">
    <name type="scientific">Helicobacter gastrocanis</name>
    <dbReference type="NCBI Taxonomy" id="2849641"/>
    <lineage>
        <taxon>Bacteria</taxon>
        <taxon>Pseudomonadati</taxon>
        <taxon>Campylobacterota</taxon>
        <taxon>Epsilonproteobacteria</taxon>
        <taxon>Campylobacterales</taxon>
        <taxon>Helicobacteraceae</taxon>
        <taxon>Helicobacter</taxon>
    </lineage>
</organism>
<dbReference type="Pfam" id="PF01051">
    <property type="entry name" value="Rep3_N"/>
    <property type="match status" value="1"/>
</dbReference>
<keyword evidence="2" id="KW-0175">Coiled coil</keyword>
<dbReference type="InterPro" id="IPR036390">
    <property type="entry name" value="WH_DNA-bd_sf"/>
</dbReference>
<comment type="similarity">
    <text evidence="1">Belongs to the initiator RepB protein family.</text>
</comment>
<evidence type="ECO:0000313" key="5">
    <source>
        <dbReference type="Proteomes" id="UP000826775"/>
    </source>
</evidence>
<feature type="domain" description="Initiator Rep protein WH1" evidence="3">
    <location>
        <begin position="140"/>
        <end position="295"/>
    </location>
</feature>
<evidence type="ECO:0000256" key="1">
    <source>
        <dbReference type="ARBA" id="ARBA00038283"/>
    </source>
</evidence>
<sequence>MVVQDQKQVLSSEIVKLQVLIDVETNQALKDILKQEKTECVKKLLALTPTQNPQTPQESQEQKPVKENLLKTPIDAPQAQEQQIIKQEQVDPQIQNLQLATPLNQNTEQNQQEITAQALQSVSKNTVLAKDIRIADSTRVTLHNDIYKVNLGKLGAWESNLLFALFNRLKDQGDTCIRFEPHEVKEMIGALKIDGGNLLRVVRTLWKNIRMANFWKIMRFVENGEELTEETNYFLFKHFKIVSDQTPKLRYIEVGINTPYFTHLLNNLSANFTSLQLKIFMSLRSKYAKALYRLLVRFEDVKKHCMCEVLTYKSDFEGFKEFMGIPRSLSIKDTDTILKPACRELGVPIDEGYNPENPDRSLPYETIFYTKIKKGKGNKVVGITFHFMPHPHLDMQKAIMKRYIKNRFKDTMAQIQKEEKEKQAKKAREEVRSKRDHYNKQELKTLNGFIGLSGSLFTKDFEYYFKSVKLLMVASFGGDNARLMGVFKINTTDHTDRSYAERLRSLNQAYLKFIPKGFPNCFIYFFEDHESLLREFVKGAK</sequence>
<dbReference type="Gene3D" id="1.10.10.10">
    <property type="entry name" value="Winged helix-like DNA-binding domain superfamily/Winged helix DNA-binding domain"/>
    <property type="match status" value="1"/>
</dbReference>
<dbReference type="Proteomes" id="UP000826775">
    <property type="component" value="Plasmid pNHP190003_3"/>
</dbReference>
<keyword evidence="4" id="KW-0614">Plasmid</keyword>
<evidence type="ECO:0000313" key="4">
    <source>
        <dbReference type="EMBL" id="BCZ18342.1"/>
    </source>
</evidence>
<dbReference type="InterPro" id="IPR000525">
    <property type="entry name" value="Initiator_Rep_WH1"/>
</dbReference>
<gene>
    <name evidence="4" type="ORF">NHP190003_16240</name>
</gene>
<geneLocation type="plasmid" evidence="4 5">
    <name>pNHP190003_3</name>
</geneLocation>